<dbReference type="EC" id="2.7.11.1" evidence="2"/>
<feature type="region of interest" description="Disordered" evidence="19">
    <location>
        <begin position="1"/>
        <end position="20"/>
    </location>
</feature>
<dbReference type="AlphaFoldDB" id="A0A4S4E116"/>
<comment type="catalytic activity">
    <reaction evidence="17">
        <text>L-seryl-[protein] + ATP = O-phospho-L-seryl-[protein] + ADP + H(+)</text>
        <dbReference type="Rhea" id="RHEA:17989"/>
        <dbReference type="Rhea" id="RHEA-COMP:9863"/>
        <dbReference type="Rhea" id="RHEA-COMP:11604"/>
        <dbReference type="ChEBI" id="CHEBI:15378"/>
        <dbReference type="ChEBI" id="CHEBI:29999"/>
        <dbReference type="ChEBI" id="CHEBI:30616"/>
        <dbReference type="ChEBI" id="CHEBI:83421"/>
        <dbReference type="ChEBI" id="CHEBI:456216"/>
        <dbReference type="EC" id="2.7.11.1"/>
    </reaction>
</comment>
<evidence type="ECO:0000256" key="13">
    <source>
        <dbReference type="ARBA" id="ARBA00023157"/>
    </source>
</evidence>
<dbReference type="Pfam" id="PF00954">
    <property type="entry name" value="S_locus_glycop"/>
    <property type="match status" value="1"/>
</dbReference>
<evidence type="ECO:0000256" key="19">
    <source>
        <dbReference type="SAM" id="MobiDB-lite"/>
    </source>
</evidence>
<evidence type="ECO:0000256" key="10">
    <source>
        <dbReference type="ARBA" id="ARBA00022840"/>
    </source>
</evidence>
<evidence type="ECO:0000256" key="8">
    <source>
        <dbReference type="ARBA" id="ARBA00022741"/>
    </source>
</evidence>
<feature type="binding site" evidence="18">
    <location>
        <position position="390"/>
    </location>
    <ligand>
        <name>ATP</name>
        <dbReference type="ChEBI" id="CHEBI:30616"/>
    </ligand>
</feature>
<evidence type="ECO:0000259" key="22">
    <source>
        <dbReference type="PROSITE" id="PS50927"/>
    </source>
</evidence>
<dbReference type="GO" id="GO:0004674">
    <property type="term" value="F:protein serine/threonine kinase activity"/>
    <property type="evidence" value="ECO:0007669"/>
    <property type="project" value="UniProtKB-KW"/>
</dbReference>
<evidence type="ECO:0000259" key="21">
    <source>
        <dbReference type="PROSITE" id="PS50011"/>
    </source>
</evidence>
<evidence type="ECO:0000256" key="15">
    <source>
        <dbReference type="ARBA" id="ARBA00023180"/>
    </source>
</evidence>
<evidence type="ECO:0000256" key="16">
    <source>
        <dbReference type="ARBA" id="ARBA00047899"/>
    </source>
</evidence>
<dbReference type="InterPro" id="IPR017441">
    <property type="entry name" value="Protein_kinase_ATP_BS"/>
</dbReference>
<dbReference type="InterPro" id="IPR008271">
    <property type="entry name" value="Ser/Thr_kinase_AS"/>
</dbReference>
<keyword evidence="7" id="KW-0732">Signal</keyword>
<evidence type="ECO:0000256" key="9">
    <source>
        <dbReference type="ARBA" id="ARBA00022777"/>
    </source>
</evidence>
<keyword evidence="13" id="KW-1015">Disulfide bond</keyword>
<dbReference type="GO" id="GO:0048544">
    <property type="term" value="P:recognition of pollen"/>
    <property type="evidence" value="ECO:0007669"/>
    <property type="project" value="InterPro"/>
</dbReference>
<keyword evidence="3" id="KW-0723">Serine/threonine-protein kinase</keyword>
<dbReference type="PROSITE" id="PS00108">
    <property type="entry name" value="PROTEIN_KINASE_ST"/>
    <property type="match status" value="1"/>
</dbReference>
<dbReference type="GO" id="GO:0016020">
    <property type="term" value="C:membrane"/>
    <property type="evidence" value="ECO:0007669"/>
    <property type="project" value="UniProtKB-SubCell"/>
</dbReference>
<evidence type="ECO:0000256" key="7">
    <source>
        <dbReference type="ARBA" id="ARBA00022729"/>
    </source>
</evidence>
<gene>
    <name evidence="23" type="ORF">TEA_012669</name>
</gene>
<dbReference type="SMART" id="SM00108">
    <property type="entry name" value="B_lectin"/>
    <property type="match status" value="1"/>
</dbReference>
<dbReference type="PANTHER" id="PTHR47974">
    <property type="entry name" value="OS07G0415500 PROTEIN"/>
    <property type="match status" value="1"/>
</dbReference>
<dbReference type="Pfam" id="PF00069">
    <property type="entry name" value="Pkinase"/>
    <property type="match status" value="1"/>
</dbReference>
<evidence type="ECO:0000256" key="12">
    <source>
        <dbReference type="ARBA" id="ARBA00023136"/>
    </source>
</evidence>
<comment type="catalytic activity">
    <reaction evidence="16">
        <text>L-threonyl-[protein] + ATP = O-phospho-L-threonyl-[protein] + ADP + H(+)</text>
        <dbReference type="Rhea" id="RHEA:46608"/>
        <dbReference type="Rhea" id="RHEA-COMP:11060"/>
        <dbReference type="Rhea" id="RHEA-COMP:11605"/>
        <dbReference type="ChEBI" id="CHEBI:15378"/>
        <dbReference type="ChEBI" id="CHEBI:30013"/>
        <dbReference type="ChEBI" id="CHEBI:30616"/>
        <dbReference type="ChEBI" id="CHEBI:61977"/>
        <dbReference type="ChEBI" id="CHEBI:456216"/>
        <dbReference type="EC" id="2.7.11.1"/>
    </reaction>
</comment>
<dbReference type="PROSITE" id="PS00107">
    <property type="entry name" value="PROTEIN_KINASE_ATP"/>
    <property type="match status" value="1"/>
</dbReference>
<feature type="transmembrane region" description="Helical" evidence="20">
    <location>
        <begin position="305"/>
        <end position="329"/>
    </location>
</feature>
<reference evidence="23 24" key="1">
    <citation type="journal article" date="2018" name="Proc. Natl. Acad. Sci. U.S.A.">
        <title>Draft genome sequence of Camellia sinensis var. sinensis provides insights into the evolution of the tea genome and tea quality.</title>
        <authorList>
            <person name="Wei C."/>
            <person name="Yang H."/>
            <person name="Wang S."/>
            <person name="Zhao J."/>
            <person name="Liu C."/>
            <person name="Gao L."/>
            <person name="Xia E."/>
            <person name="Lu Y."/>
            <person name="Tai Y."/>
            <person name="She G."/>
            <person name="Sun J."/>
            <person name="Cao H."/>
            <person name="Tong W."/>
            <person name="Gao Q."/>
            <person name="Li Y."/>
            <person name="Deng W."/>
            <person name="Jiang X."/>
            <person name="Wang W."/>
            <person name="Chen Q."/>
            <person name="Zhang S."/>
            <person name="Li H."/>
            <person name="Wu J."/>
            <person name="Wang P."/>
            <person name="Li P."/>
            <person name="Shi C."/>
            <person name="Zheng F."/>
            <person name="Jian J."/>
            <person name="Huang B."/>
            <person name="Shan D."/>
            <person name="Shi M."/>
            <person name="Fang C."/>
            <person name="Yue Y."/>
            <person name="Li F."/>
            <person name="Li D."/>
            <person name="Wei S."/>
            <person name="Han B."/>
            <person name="Jiang C."/>
            <person name="Yin Y."/>
            <person name="Xia T."/>
            <person name="Zhang Z."/>
            <person name="Bennetzen J.L."/>
            <person name="Zhao S."/>
            <person name="Wan X."/>
        </authorList>
    </citation>
    <scope>NUCLEOTIDE SEQUENCE [LARGE SCALE GENOMIC DNA]</scope>
    <source>
        <strain evidence="24">cv. Shuchazao</strain>
        <tissue evidence="23">Leaf</tissue>
    </source>
</reference>
<dbReference type="GO" id="GO:0005524">
    <property type="term" value="F:ATP binding"/>
    <property type="evidence" value="ECO:0007669"/>
    <property type="project" value="UniProtKB-UniRule"/>
</dbReference>
<keyword evidence="9" id="KW-0418">Kinase</keyword>
<dbReference type="CDD" id="cd14066">
    <property type="entry name" value="STKc_IRAK"/>
    <property type="match status" value="1"/>
</dbReference>
<keyword evidence="8 18" id="KW-0547">Nucleotide-binding</keyword>
<dbReference type="Proteomes" id="UP000306102">
    <property type="component" value="Unassembled WGS sequence"/>
</dbReference>
<evidence type="ECO:0000313" key="23">
    <source>
        <dbReference type="EMBL" id="THG09480.1"/>
    </source>
</evidence>
<dbReference type="InterPro" id="IPR000719">
    <property type="entry name" value="Prot_kinase_dom"/>
</dbReference>
<dbReference type="SUPFAM" id="SSF56112">
    <property type="entry name" value="Protein kinase-like (PK-like)"/>
    <property type="match status" value="1"/>
</dbReference>
<evidence type="ECO:0000256" key="5">
    <source>
        <dbReference type="ARBA" id="ARBA00022679"/>
    </source>
</evidence>
<evidence type="ECO:0000256" key="11">
    <source>
        <dbReference type="ARBA" id="ARBA00022989"/>
    </source>
</evidence>
<evidence type="ECO:0000256" key="6">
    <source>
        <dbReference type="ARBA" id="ARBA00022692"/>
    </source>
</evidence>
<dbReference type="SUPFAM" id="SSF51110">
    <property type="entry name" value="alpha-D-mannose-specific plant lectins"/>
    <property type="match status" value="1"/>
</dbReference>
<feature type="domain" description="Protein kinase" evidence="21">
    <location>
        <begin position="362"/>
        <end position="640"/>
    </location>
</feature>
<dbReference type="PANTHER" id="PTHR47974:SF3">
    <property type="entry name" value="RECEPTOR-LIKE SERINE_THREONINE-PROTEIN KINASE"/>
    <property type="match status" value="1"/>
</dbReference>
<keyword evidence="5" id="KW-0808">Transferase</keyword>
<comment type="subcellular location">
    <subcellularLocation>
        <location evidence="1">Membrane</location>
        <topology evidence="1">Single-pass type I membrane protein</topology>
    </subcellularLocation>
</comment>
<keyword evidence="4" id="KW-0245">EGF-like domain</keyword>
<dbReference type="FunFam" id="1.10.510.10:FF:000537">
    <property type="entry name" value="Putative receptor-like protein kinase"/>
    <property type="match status" value="1"/>
</dbReference>
<dbReference type="FunFam" id="3.30.200.20:FF:000059">
    <property type="entry name" value="S-receptor-like serine/threonine-protein kinase"/>
    <property type="match status" value="1"/>
</dbReference>
<evidence type="ECO:0000313" key="24">
    <source>
        <dbReference type="Proteomes" id="UP000306102"/>
    </source>
</evidence>
<organism evidence="23 24">
    <name type="scientific">Camellia sinensis var. sinensis</name>
    <name type="common">China tea</name>
    <dbReference type="NCBI Taxonomy" id="542762"/>
    <lineage>
        <taxon>Eukaryota</taxon>
        <taxon>Viridiplantae</taxon>
        <taxon>Streptophyta</taxon>
        <taxon>Embryophyta</taxon>
        <taxon>Tracheophyta</taxon>
        <taxon>Spermatophyta</taxon>
        <taxon>Magnoliopsida</taxon>
        <taxon>eudicotyledons</taxon>
        <taxon>Gunneridae</taxon>
        <taxon>Pentapetalae</taxon>
        <taxon>asterids</taxon>
        <taxon>Ericales</taxon>
        <taxon>Theaceae</taxon>
        <taxon>Camellia</taxon>
    </lineage>
</organism>
<dbReference type="InterPro" id="IPR036426">
    <property type="entry name" value="Bulb-type_lectin_dom_sf"/>
</dbReference>
<proteinExistence type="predicted"/>
<dbReference type="InterPro" id="IPR011009">
    <property type="entry name" value="Kinase-like_dom_sf"/>
</dbReference>
<dbReference type="PROSITE" id="PS50927">
    <property type="entry name" value="BULB_LECTIN"/>
    <property type="match status" value="1"/>
</dbReference>
<evidence type="ECO:0000256" key="1">
    <source>
        <dbReference type="ARBA" id="ARBA00004479"/>
    </source>
</evidence>
<comment type="caution">
    <text evidence="23">The sequence shown here is derived from an EMBL/GenBank/DDBJ whole genome shotgun (WGS) entry which is preliminary data.</text>
</comment>
<feature type="domain" description="Bulb-type lectin" evidence="22">
    <location>
        <begin position="1"/>
        <end position="83"/>
    </location>
</feature>
<keyword evidence="14" id="KW-0675">Receptor</keyword>
<sequence>MLLSSPYGSPNPRVWTANRDQPVNGKASKLSLLKYGNLILTDAGQNTIWSTTTSAAMVQLALLNTGNLVLNSSKSSILWQSFDSPTDTLLPLQMFTKYTTLVSSRSQTNHSSGFYKLLFDNNNLLSLLYNGPEVSSIYWPDPQLMFWESGRTLFNSSKIAILDTSGYFVSSDSLKFKSADLGLGIQRRLTLDFDGNLRLYSLDEKTGNWTVTWQAMADPCRVHGLCGPNSICSYGSGSGRGCSCLPGHKIKNQSDWSYGCELEYNLPDDDLPVKEKKLNCSSLGKNTIQLDRVYKTNDGNKFLNFLVWFACAIGVVEMLCILLISFLVFKKPNNSGPETQGYFLAATKFKKFTYAEMKRATRGFNEEIGRGGHGVIYKGILPDHRIAAIKRLNEANEGEAEFLAEVSTIGRLNHMNLIEMWGYCAEGKHRLLVYEYMEHGSLDKNLCSNELDYDKRFNIAVGIAKGLAYLQEECLEWVLHCDVKPQNILLDTNYQPKVADFGLSKLLNRGSSQNSSFSKIRGTRGYMAPEWVFNLPITSKVDVYSYGIVVLEMITGRSPTGVRDAVEGEEVEGCERLETWVRKKMNGSEALWIEEIIDPVMMGGCERSKMENLVRVAVQCVEADTDARPTMREVVEMLFRHEDSHDTA</sequence>
<dbReference type="EMBL" id="SDRB02008489">
    <property type="protein sequence ID" value="THG09480.1"/>
    <property type="molecule type" value="Genomic_DNA"/>
</dbReference>
<dbReference type="Gene3D" id="3.30.200.20">
    <property type="entry name" value="Phosphorylase Kinase, domain 1"/>
    <property type="match status" value="1"/>
</dbReference>
<dbReference type="STRING" id="542762.A0A4S4E116"/>
<keyword evidence="11 20" id="KW-1133">Transmembrane helix</keyword>
<keyword evidence="10 18" id="KW-0067">ATP-binding</keyword>
<dbReference type="CDD" id="cd00028">
    <property type="entry name" value="B_lectin"/>
    <property type="match status" value="1"/>
</dbReference>
<evidence type="ECO:0000256" key="2">
    <source>
        <dbReference type="ARBA" id="ARBA00012513"/>
    </source>
</evidence>
<name>A0A4S4E116_CAMSN</name>
<keyword evidence="24" id="KW-1185">Reference proteome</keyword>
<dbReference type="PROSITE" id="PS50011">
    <property type="entry name" value="PROTEIN_KINASE_DOM"/>
    <property type="match status" value="1"/>
</dbReference>
<keyword evidence="15" id="KW-0325">Glycoprotein</keyword>
<dbReference type="Gene3D" id="1.10.510.10">
    <property type="entry name" value="Transferase(Phosphotransferase) domain 1"/>
    <property type="match status" value="1"/>
</dbReference>
<dbReference type="Gene3D" id="2.90.10.10">
    <property type="entry name" value="Bulb-type lectin domain"/>
    <property type="match status" value="1"/>
</dbReference>
<evidence type="ECO:0000256" key="20">
    <source>
        <dbReference type="SAM" id="Phobius"/>
    </source>
</evidence>
<evidence type="ECO:0000256" key="14">
    <source>
        <dbReference type="ARBA" id="ARBA00023170"/>
    </source>
</evidence>
<protein>
    <recommendedName>
        <fullName evidence="2">non-specific serine/threonine protein kinase</fullName>
        <ecNumber evidence="2">2.7.11.1</ecNumber>
    </recommendedName>
</protein>
<dbReference type="SMART" id="SM00220">
    <property type="entry name" value="S_TKc"/>
    <property type="match status" value="1"/>
</dbReference>
<dbReference type="Pfam" id="PF01453">
    <property type="entry name" value="B_lectin"/>
    <property type="match status" value="1"/>
</dbReference>
<keyword evidence="6 20" id="KW-0812">Transmembrane</keyword>
<dbReference type="InterPro" id="IPR001480">
    <property type="entry name" value="Bulb-type_lectin_dom"/>
</dbReference>
<evidence type="ECO:0000256" key="17">
    <source>
        <dbReference type="ARBA" id="ARBA00048679"/>
    </source>
</evidence>
<evidence type="ECO:0000256" key="3">
    <source>
        <dbReference type="ARBA" id="ARBA00022527"/>
    </source>
</evidence>
<dbReference type="InterPro" id="IPR000858">
    <property type="entry name" value="S_locus_glycoprot_dom"/>
</dbReference>
<keyword evidence="12 20" id="KW-0472">Membrane</keyword>
<evidence type="ECO:0000256" key="18">
    <source>
        <dbReference type="PROSITE-ProRule" id="PRU10141"/>
    </source>
</evidence>
<evidence type="ECO:0000256" key="4">
    <source>
        <dbReference type="ARBA" id="ARBA00022536"/>
    </source>
</evidence>
<accession>A0A4S4E116</accession>